<dbReference type="InterPro" id="IPR005546">
    <property type="entry name" value="Autotransporte_beta"/>
</dbReference>
<sequence>MAQPSLECGRGAPRNRHAAAAAGGKSGLHSALLATTALALSLSAAPAWAQTAWTGASSTDWFDHGNWDAGAPSNATDATIDTVANNLPTLSGGNGAAIDLFVGLNGIGTLTVENGGNLFNEDTFIGQNVTGVGSALLSGTNASWTSSGALVLGNLGTGSMTVQNGAILSSGEAFLGAGIPASGTMFITGNGTLWTNTGLMTVGGLGSGTVDVLNGAGVVSGAVDLGANAHANAKGTINLSGGSTWESDGFVTIGRFGEGRVNVLGGARMTSWHTLLAEEAGSKGGAVIGDAGSLWDTGNIRIGGEGEAAMLVHNGGSVEAEAVELGSSDLGSGMLTVDGAGSSLSGTGTMHVAGSGTGLLVITSGGVVNSHAGFIANIAGSGGLATIHGDGSAWHNEGALTVGNSGFATLQVLAGGLATSVGGTIGRFTASQASATVSGAGSAWQNGGSLAVGGEGNGALAITDGGLVSNGMGFVAEEADSVGTVVVSGAGSTWSNASDLFVGNRGNGALTLQDGGSVTAIDGLLGAHAGSLGTVTATGTGTSWTNTGDLYVGGEGEGRLTVASGALVDVAGTAFIGMEAGSIGTLNIGAAAGLAPLAAGQLNAAAVSFGAGTGTLVFNHTSTDHLFAPAVEGNGTIDLLAGRTRMSADSSGFSGQTEIADGATLAMDGSLGGTLDVLNGGRLEGTGTVGTTLVAGGGTVAPGNSIGTLNVAGDITFDAGSTYEVEVDPAGDAADLIHATGKAILNGGAVAHIGLAGAYLPFKTYEIITADAGVDGTFDGVTSDFAFLDPTLTYDPDSVFLTLVRNDVTFCAIGITPNQCATGEGVESLGPGTLHDALVLLDAETARDALDQMSGEVHASAAGVFLDDSRFVRDAASDRVRTAFGDVAARPAPALGFAKGDAPAVEAERLALWGRAFGAWGTFDGDGNAATLERGTGGVLIGGDIAAFDTWRLGLIAGYSRSSFDVDARHSSGDSDNLHLGLYGGTRWGALGLRFGAVYAWHDIETRRSVAFPGISDTLEASYDAGTAQVFGELGYRIDTAAAAFEPFAALAHVRVDGDGFTETGGAAALSSAGADADATFATLGLRAERAVALGGIDASLHGMVGWRHAFGDTTPTAAFAFAGGDAFTIAGTPIARNSAMVEAGIALQLSPLATLGVSYSGQFASGISDHAARADLAVRF</sequence>
<dbReference type="Proteomes" id="UP000006786">
    <property type="component" value="Unassembled WGS sequence"/>
</dbReference>
<dbReference type="InterPro" id="IPR036709">
    <property type="entry name" value="Autotransporte_beta_dom_sf"/>
</dbReference>
<gene>
    <name evidence="3" type="ORF">NA2_20427</name>
</gene>
<evidence type="ECO:0000259" key="2">
    <source>
        <dbReference type="PROSITE" id="PS51208"/>
    </source>
</evidence>
<feature type="chain" id="PRO_5003861027" evidence="1">
    <location>
        <begin position="50"/>
        <end position="1181"/>
    </location>
</feature>
<dbReference type="InterPro" id="IPR006315">
    <property type="entry name" value="OM_autotransptr_brl_dom"/>
</dbReference>
<dbReference type="NCBIfam" id="TIGR04393">
    <property type="entry name" value="rpt_T5SS_PEPC"/>
    <property type="match status" value="9"/>
</dbReference>
<dbReference type="SUPFAM" id="SSF103515">
    <property type="entry name" value="Autotransporter"/>
    <property type="match status" value="1"/>
</dbReference>
<dbReference type="eggNOG" id="COG4625">
    <property type="taxonomic scope" value="Bacteria"/>
</dbReference>
<dbReference type="AlphaFoldDB" id="K2M7G2"/>
<dbReference type="OrthoDB" id="9804931at2"/>
<organism evidence="3 4">
    <name type="scientific">Nitratireductor pacificus pht-3B</name>
    <dbReference type="NCBI Taxonomy" id="391937"/>
    <lineage>
        <taxon>Bacteria</taxon>
        <taxon>Pseudomonadati</taxon>
        <taxon>Pseudomonadota</taxon>
        <taxon>Alphaproteobacteria</taxon>
        <taxon>Hyphomicrobiales</taxon>
        <taxon>Phyllobacteriaceae</taxon>
        <taxon>Nitratireductor</taxon>
    </lineage>
</organism>
<accession>K2M7G2</accession>
<dbReference type="SMART" id="SM00869">
    <property type="entry name" value="Autotransporter"/>
    <property type="match status" value="1"/>
</dbReference>
<dbReference type="EMBL" id="AMRM01000033">
    <property type="protein sequence ID" value="EKF16950.1"/>
    <property type="molecule type" value="Genomic_DNA"/>
</dbReference>
<evidence type="ECO:0000313" key="3">
    <source>
        <dbReference type="EMBL" id="EKF16950.1"/>
    </source>
</evidence>
<dbReference type="InterPro" id="IPR011050">
    <property type="entry name" value="Pectin_lyase_fold/virulence"/>
</dbReference>
<proteinExistence type="predicted"/>
<reference evidence="3 4" key="1">
    <citation type="journal article" date="2012" name="J. Bacteriol.">
        <title>Genome Sequence of Nitratireductor pacificus Type Strain pht-3B.</title>
        <authorList>
            <person name="Lai Q."/>
            <person name="Li G."/>
            <person name="Shao Z."/>
        </authorList>
    </citation>
    <scope>NUCLEOTIDE SEQUENCE [LARGE SCALE GENOMIC DNA]</scope>
    <source>
        <strain evidence="4">pht-3B</strain>
    </source>
</reference>
<dbReference type="RefSeq" id="WP_008599182.1">
    <property type="nucleotide sequence ID" value="NZ_AMRM01000033.1"/>
</dbReference>
<dbReference type="NCBIfam" id="TIGR01414">
    <property type="entry name" value="autotrans_barl"/>
    <property type="match status" value="1"/>
</dbReference>
<keyword evidence="1" id="KW-0732">Signal</keyword>
<keyword evidence="4" id="KW-1185">Reference proteome</keyword>
<comment type="caution">
    <text evidence="3">The sequence shown here is derived from an EMBL/GenBank/DDBJ whole genome shotgun (WGS) entry which is preliminary data.</text>
</comment>
<dbReference type="SUPFAM" id="SSF51126">
    <property type="entry name" value="Pectin lyase-like"/>
    <property type="match status" value="1"/>
</dbReference>
<feature type="signal peptide" evidence="1">
    <location>
        <begin position="1"/>
        <end position="49"/>
    </location>
</feature>
<dbReference type="PROSITE" id="PS51208">
    <property type="entry name" value="AUTOTRANSPORTER"/>
    <property type="match status" value="1"/>
</dbReference>
<protein>
    <submittedName>
        <fullName evidence="3">Outer membrane autotransporter barrel domain-containing protein</fullName>
    </submittedName>
</protein>
<dbReference type="Gene3D" id="2.40.128.130">
    <property type="entry name" value="Autotransporter beta-domain"/>
    <property type="match status" value="1"/>
</dbReference>
<dbReference type="STRING" id="391937.NA2_20427"/>
<dbReference type="GO" id="GO:0019867">
    <property type="term" value="C:outer membrane"/>
    <property type="evidence" value="ECO:0007669"/>
    <property type="project" value="InterPro"/>
</dbReference>
<dbReference type="InterPro" id="IPR030895">
    <property type="entry name" value="T5SS_PEPC_rpt"/>
</dbReference>
<evidence type="ECO:0000256" key="1">
    <source>
        <dbReference type="SAM" id="SignalP"/>
    </source>
</evidence>
<dbReference type="PATRIC" id="fig|391937.3.peg.4185"/>
<evidence type="ECO:0000313" key="4">
    <source>
        <dbReference type="Proteomes" id="UP000006786"/>
    </source>
</evidence>
<dbReference type="Pfam" id="PF03797">
    <property type="entry name" value="Autotransporter"/>
    <property type="match status" value="1"/>
</dbReference>
<feature type="domain" description="Autotransporter" evidence="2">
    <location>
        <begin position="905"/>
        <end position="1181"/>
    </location>
</feature>
<name>K2M7G2_9HYPH</name>